<proteinExistence type="predicted"/>
<dbReference type="PANTHER" id="PTHR40980">
    <property type="entry name" value="PLUG DOMAIN-CONTAINING PROTEIN"/>
    <property type="match status" value="1"/>
</dbReference>
<evidence type="ECO:0000259" key="1">
    <source>
        <dbReference type="Pfam" id="PF07715"/>
    </source>
</evidence>
<dbReference type="PANTHER" id="PTHR40980:SF5">
    <property type="entry name" value="TONB-DEPENDENT RECEPTOR"/>
    <property type="match status" value="1"/>
</dbReference>
<dbReference type="SUPFAM" id="SSF56935">
    <property type="entry name" value="Porins"/>
    <property type="match status" value="1"/>
</dbReference>
<dbReference type="Gene3D" id="2.60.40.1120">
    <property type="entry name" value="Carboxypeptidase-like, regulatory domain"/>
    <property type="match status" value="1"/>
</dbReference>
<dbReference type="InterPro" id="IPR008969">
    <property type="entry name" value="CarboxyPept-like_regulatory"/>
</dbReference>
<reference evidence="2" key="1">
    <citation type="submission" date="2015-10" db="EMBL/GenBank/DDBJ databases">
        <authorList>
            <person name="Gilbert D.G."/>
        </authorList>
    </citation>
    <scope>NUCLEOTIDE SEQUENCE</scope>
</reference>
<accession>A0A170PLT7</accession>
<keyword evidence="2" id="KW-0675">Receptor</keyword>
<organism evidence="2">
    <name type="scientific">hydrothermal vent metagenome</name>
    <dbReference type="NCBI Taxonomy" id="652676"/>
    <lineage>
        <taxon>unclassified sequences</taxon>
        <taxon>metagenomes</taxon>
        <taxon>ecological metagenomes</taxon>
    </lineage>
</organism>
<dbReference type="EMBL" id="CZQC01000055">
    <property type="protein sequence ID" value="CUS41826.1"/>
    <property type="molecule type" value="Genomic_DNA"/>
</dbReference>
<dbReference type="AlphaFoldDB" id="A0A170PLT7"/>
<dbReference type="InterPro" id="IPR012910">
    <property type="entry name" value="Plug_dom"/>
</dbReference>
<dbReference type="Pfam" id="PF07715">
    <property type="entry name" value="Plug"/>
    <property type="match status" value="1"/>
</dbReference>
<feature type="domain" description="TonB-dependent receptor plug" evidence="1">
    <location>
        <begin position="222"/>
        <end position="322"/>
    </location>
</feature>
<dbReference type="InterPro" id="IPR037066">
    <property type="entry name" value="Plug_dom_sf"/>
</dbReference>
<evidence type="ECO:0000313" key="2">
    <source>
        <dbReference type="EMBL" id="CUS41826.1"/>
    </source>
</evidence>
<protein>
    <submittedName>
        <fullName evidence="2">TonB-dependent receptor</fullName>
    </submittedName>
</protein>
<gene>
    <name evidence="2" type="ORF">MGWOODY_Tha2570</name>
</gene>
<name>A0A170PLT7_9ZZZZ</name>
<dbReference type="Gene3D" id="2.170.130.10">
    <property type="entry name" value="TonB-dependent receptor, plug domain"/>
    <property type="match status" value="1"/>
</dbReference>
<dbReference type="Pfam" id="PF13620">
    <property type="entry name" value="CarboxypepD_reg"/>
    <property type="match status" value="1"/>
</dbReference>
<dbReference type="SUPFAM" id="SSF49464">
    <property type="entry name" value="Carboxypeptidase regulatory domain-like"/>
    <property type="match status" value="1"/>
</dbReference>
<sequence length="583" mass="62734">MKPTRVLLTAASSLLASNLMAGEAVFYVTEDGNAMRDIAVSVNGQKQLVNSAGFATFDIPAGAHQVELSQFGEWLGEFNFDTASSEENAEVQVDIVGGEAMPEVKVYLPGQVDAMAVGQIAGALMSDETGGPVSGARIAIEGTDQAVMTDDNGEFAFELPRGEYALTIAHPNYGKRDVSGLRVMSGVTTGVNMTMSLSGNGVIEEVVAVGSYIPSTATAQERDSSAVLDSIGSEQMARFGDSSAASALKRVAGVSLVGGQFAVVRGLQGRYISSTLNGGLMPSTDPMRRDVPLDLFPSSVLGGINIQKSFTPDMPGDTTGGVIMMTTKDLPDGPTSKLSATIGMNSRTTFSDVNGYEGGSTDYLGLDDGTRELPSIVDSATNSGQDSLNYCNFSGCVTPAEGASLGQSFDHIYNVDQIQAKPEKAISYSFGDVKDSGFGFYGAMQYKDKWEARHDGRTDDLGVTGTYERSKRKVDTTGYFVAGYEDEAMLVTSKTMLLRKSDNTTRTSSEYDSNNDQQTDQATLQWVERQFLAQHFAGEHYFGEHELDWRMNYGQTKRDEPDRRTYSYINGVLIPSTIERRFS</sequence>